<keyword evidence="3 5" id="KW-1133">Transmembrane helix</keyword>
<comment type="caution">
    <text evidence="6">The sequence shown here is derived from an EMBL/GenBank/DDBJ whole genome shotgun (WGS) entry which is preliminary data.</text>
</comment>
<organism evidence="6 7">
    <name type="scientific">Massilia psychrophila</name>
    <dbReference type="NCBI Taxonomy" id="1603353"/>
    <lineage>
        <taxon>Bacteria</taxon>
        <taxon>Pseudomonadati</taxon>
        <taxon>Pseudomonadota</taxon>
        <taxon>Betaproteobacteria</taxon>
        <taxon>Burkholderiales</taxon>
        <taxon>Oxalobacteraceae</taxon>
        <taxon>Telluria group</taxon>
        <taxon>Massilia</taxon>
    </lineage>
</organism>
<name>A0A2G8SWI3_9BURK</name>
<keyword evidence="2 5" id="KW-0812">Transmembrane</keyword>
<proteinExistence type="predicted"/>
<gene>
    <name evidence="6" type="ORF">CR103_19580</name>
</gene>
<keyword evidence="4 5" id="KW-0472">Membrane</keyword>
<evidence type="ECO:0008006" key="8">
    <source>
        <dbReference type="Google" id="ProtNLM"/>
    </source>
</evidence>
<dbReference type="GO" id="GO:0016020">
    <property type="term" value="C:membrane"/>
    <property type="evidence" value="ECO:0007669"/>
    <property type="project" value="UniProtKB-SubCell"/>
</dbReference>
<dbReference type="AlphaFoldDB" id="A0A2G8SWI3"/>
<evidence type="ECO:0000256" key="4">
    <source>
        <dbReference type="ARBA" id="ARBA00023136"/>
    </source>
</evidence>
<evidence type="ECO:0000256" key="2">
    <source>
        <dbReference type="ARBA" id="ARBA00022692"/>
    </source>
</evidence>
<evidence type="ECO:0000313" key="7">
    <source>
        <dbReference type="Proteomes" id="UP000228593"/>
    </source>
</evidence>
<feature type="transmembrane region" description="Helical" evidence="5">
    <location>
        <begin position="97"/>
        <end position="125"/>
    </location>
</feature>
<dbReference type="InterPro" id="IPR001129">
    <property type="entry name" value="Membr-assoc_MAPEG"/>
</dbReference>
<evidence type="ECO:0000256" key="5">
    <source>
        <dbReference type="SAM" id="Phobius"/>
    </source>
</evidence>
<dbReference type="OrthoDB" id="513661at2"/>
<reference evidence="6 7" key="1">
    <citation type="submission" date="2017-10" db="EMBL/GenBank/DDBJ databases">
        <title>Massilia psychrophilum sp. nov., a novel purple-pigmented bacterium isolated from Tianshan glacier, Xinjiang Municipality, China.</title>
        <authorList>
            <person name="Wang H."/>
        </authorList>
    </citation>
    <scope>NUCLEOTIDE SEQUENCE [LARGE SCALE GENOMIC DNA]</scope>
    <source>
        <strain evidence="6 7">JCM 30813</strain>
    </source>
</reference>
<dbReference type="SUPFAM" id="SSF161084">
    <property type="entry name" value="MAPEG domain-like"/>
    <property type="match status" value="1"/>
</dbReference>
<evidence type="ECO:0000256" key="1">
    <source>
        <dbReference type="ARBA" id="ARBA00004370"/>
    </source>
</evidence>
<evidence type="ECO:0000256" key="3">
    <source>
        <dbReference type="ARBA" id="ARBA00022989"/>
    </source>
</evidence>
<dbReference type="InterPro" id="IPR023352">
    <property type="entry name" value="MAPEG-like_dom_sf"/>
</dbReference>
<dbReference type="RefSeq" id="WP_099917619.1">
    <property type="nucleotide sequence ID" value="NZ_BMHS01000023.1"/>
</dbReference>
<keyword evidence="7" id="KW-1185">Reference proteome</keyword>
<protein>
    <recommendedName>
        <fullName evidence="8">MAPEG family protein</fullName>
    </recommendedName>
</protein>
<dbReference type="EMBL" id="PDOB01000046">
    <property type="protein sequence ID" value="PIL38140.1"/>
    <property type="molecule type" value="Genomic_DNA"/>
</dbReference>
<dbReference type="PANTHER" id="PTHR35371">
    <property type="entry name" value="INNER MEMBRANE PROTEIN"/>
    <property type="match status" value="1"/>
</dbReference>
<accession>A0A2G8SWI3</accession>
<dbReference type="Gene3D" id="1.20.120.550">
    <property type="entry name" value="Membrane associated eicosanoid/glutathione metabolism-like domain"/>
    <property type="match status" value="1"/>
</dbReference>
<dbReference type="Proteomes" id="UP000228593">
    <property type="component" value="Unassembled WGS sequence"/>
</dbReference>
<comment type="subcellular location">
    <subcellularLocation>
        <location evidence="1">Membrane</location>
    </subcellularLocation>
</comment>
<feature type="transmembrane region" description="Helical" evidence="5">
    <location>
        <begin position="6"/>
        <end position="25"/>
    </location>
</feature>
<evidence type="ECO:0000313" key="6">
    <source>
        <dbReference type="EMBL" id="PIL38140.1"/>
    </source>
</evidence>
<dbReference type="Pfam" id="PF01124">
    <property type="entry name" value="MAPEG"/>
    <property type="match status" value="1"/>
</dbReference>
<dbReference type="PANTHER" id="PTHR35371:SF1">
    <property type="entry name" value="BLR7753 PROTEIN"/>
    <property type="match status" value="1"/>
</dbReference>
<sequence length="131" mass="14163">MTTELTMLAWTLVLALVQIFLVSTLRTMETGLAFNVSARDGEAPPPRPVTARLQRAQANLFETLPLFAAAVLIAHVSGRHSGQTVLGCELYLAARVLYVPLYAAGVPVLRTLVFGVSIWGLIMLFKAILIG</sequence>